<dbReference type="AlphaFoldDB" id="A0A0G2J4E1"/>
<proteinExistence type="predicted"/>
<gene>
    <name evidence="1" type="ORF">TE42_07940</name>
</gene>
<dbReference type="Proteomes" id="UP000035067">
    <property type="component" value="Unassembled WGS sequence"/>
</dbReference>
<sequence>MLDAFRLVLANESRAELVEMLQPLLPLALARLLAPCALRLRLREQSAGSGRGRRGLLQRSRSSPTLGKRTLLSVVLNSLPPRGML</sequence>
<comment type="caution">
    <text evidence="1">The sequence shown here is derived from an EMBL/GenBank/DDBJ whole genome shotgun (WGS) entry which is preliminary data.</text>
</comment>
<accession>A0A0G2J4E1</accession>
<evidence type="ECO:0000313" key="2">
    <source>
        <dbReference type="Proteomes" id="UP000035067"/>
    </source>
</evidence>
<dbReference type="EMBL" id="JXQG01000053">
    <property type="protein sequence ID" value="KKZ11412.1"/>
    <property type="molecule type" value="Genomic_DNA"/>
</dbReference>
<name>A0A0G2J4E1_9SYNE</name>
<evidence type="ECO:0000313" key="1">
    <source>
        <dbReference type="EMBL" id="KKZ11412.1"/>
    </source>
</evidence>
<protein>
    <submittedName>
        <fullName evidence="1">Uncharacterized protein</fullName>
    </submittedName>
</protein>
<reference evidence="1 2" key="1">
    <citation type="submission" date="2015-01" db="EMBL/GenBank/DDBJ databases">
        <title>Lifestyle Evolution in Cyanobacterial Symbionts of Sponges.</title>
        <authorList>
            <person name="Burgsdorf I."/>
            <person name="Slaby B.M."/>
            <person name="Handley K.M."/>
            <person name="Haber M."/>
            <person name="Blom J."/>
            <person name="Marshall C.W."/>
            <person name="Gilbert J.A."/>
            <person name="Hentschel U."/>
            <person name="Steindler L."/>
        </authorList>
    </citation>
    <scope>NUCLEOTIDE SEQUENCE [LARGE SCALE GENOMIC DNA]</scope>
    <source>
        <strain evidence="1">SP3</strain>
    </source>
</reference>
<organism evidence="1 2">
    <name type="scientific">Candidatus Synechococcus spongiarum SP3</name>
    <dbReference type="NCBI Taxonomy" id="1604020"/>
    <lineage>
        <taxon>Bacteria</taxon>
        <taxon>Bacillati</taxon>
        <taxon>Cyanobacteriota</taxon>
        <taxon>Cyanophyceae</taxon>
        <taxon>Synechococcales</taxon>
        <taxon>Synechococcaceae</taxon>
        <taxon>Synechococcus</taxon>
    </lineage>
</organism>